<accession>A0A2I7KEW3</accession>
<reference evidence="2 3" key="1">
    <citation type="journal article" date="2017" name="Front. Microbiol.">
        <title>Phaeobacter piscinae sp. nov., a species of the Roseobacter group and potential aquaculture probiont.</title>
        <authorList>
            <person name="Sonnenschein E.C."/>
            <person name="Phippen C.B.W."/>
            <person name="Nielsen K.F."/>
            <person name="Mateiu R.V."/>
            <person name="Melchiorsen J."/>
            <person name="Gram L."/>
            <person name="Overmann J."/>
            <person name="Freese H.M."/>
        </authorList>
    </citation>
    <scope>NUCLEOTIDE SEQUENCE [LARGE SCALE GENOMIC DNA]</scope>
    <source>
        <strain evidence="2 3">P88</strain>
        <plasmid evidence="2">pP88_a</plasmid>
    </source>
</reference>
<feature type="transmembrane region" description="Helical" evidence="1">
    <location>
        <begin position="163"/>
        <end position="181"/>
    </location>
</feature>
<keyword evidence="1" id="KW-1133">Transmembrane helix</keyword>
<feature type="transmembrane region" description="Helical" evidence="1">
    <location>
        <begin position="226"/>
        <end position="249"/>
    </location>
</feature>
<dbReference type="EMBL" id="CP010726">
    <property type="protein sequence ID" value="AUR01145.1"/>
    <property type="molecule type" value="Genomic_DNA"/>
</dbReference>
<dbReference type="Proteomes" id="UP000236447">
    <property type="component" value="Plasmid pP88_a"/>
</dbReference>
<evidence type="ECO:0000313" key="2">
    <source>
        <dbReference type="EMBL" id="AUR01145.1"/>
    </source>
</evidence>
<keyword evidence="1" id="KW-0812">Transmembrane</keyword>
<reference evidence="2 3" key="2">
    <citation type="journal article" date="2017" name="Genome Biol. Evol.">
        <title>Trajectories and Drivers of Genome Evolution in Surface-Associated Marine Phaeobacter.</title>
        <authorList>
            <person name="Freese H.M."/>
            <person name="Sikorski J."/>
            <person name="Bunk B."/>
            <person name="Scheuner C."/>
            <person name="Meier-Kolthoff J.P."/>
            <person name="Sproer C."/>
            <person name="Gram L."/>
            <person name="Overmann J."/>
        </authorList>
    </citation>
    <scope>NUCLEOTIDE SEQUENCE [LARGE SCALE GENOMIC DNA]</scope>
    <source>
        <strain evidence="2 3">P88</strain>
        <plasmid evidence="2">pP88_a</plasmid>
    </source>
</reference>
<feature type="transmembrane region" description="Helical" evidence="1">
    <location>
        <begin position="322"/>
        <end position="340"/>
    </location>
</feature>
<protein>
    <recommendedName>
        <fullName evidence="4">DoxX protein</fullName>
    </recommendedName>
</protein>
<feature type="transmembrane region" description="Helical" evidence="1">
    <location>
        <begin position="287"/>
        <end position="310"/>
    </location>
</feature>
<evidence type="ECO:0008006" key="4">
    <source>
        <dbReference type="Google" id="ProtNLM"/>
    </source>
</evidence>
<feature type="transmembrane region" description="Helical" evidence="1">
    <location>
        <begin position="135"/>
        <end position="156"/>
    </location>
</feature>
<feature type="transmembrane region" description="Helical" evidence="1">
    <location>
        <begin position="97"/>
        <end position="115"/>
    </location>
</feature>
<sequence>MAQPVSARIVLSLGLGLILISGSAAAHEPWLLTPQEVQTLSQRSVPELFRSPGLLLVFALFATLAVFAAVLAGQLLRPKEDRLFRSLNHRSHDWGPLCLRLGLGTTVGMNALGGLPRHGTETWSTPTLFVPDMQLALIPGWDWLALPALITSVLLVLGLGTRLAALGILGLVAFGSCLFSLDFIAYYGFHFAAPAFLLLHVGSGSLSLDRLLPPSLPPLLPNAPSLVWSLVQITMGGTFAVIAVLVKFLQPTLLIAILEHGNIWFFGLPLSVVALTMMAIELMAGILLALGQLIRPISLFLLCAFTFFAISLQETPLLHGNLYGVFLFFLLHGGAPIDLLQRPQAALSEAQRA</sequence>
<gene>
    <name evidence="2" type="ORF">PhaeoP88_03832</name>
</gene>
<geneLocation type="plasmid" evidence="3">
    <name>pp88_a</name>
</geneLocation>
<evidence type="ECO:0000313" key="3">
    <source>
        <dbReference type="Proteomes" id="UP000236447"/>
    </source>
</evidence>
<evidence type="ECO:0000256" key="1">
    <source>
        <dbReference type="SAM" id="Phobius"/>
    </source>
</evidence>
<dbReference type="RefSeq" id="WP_102884427.1">
    <property type="nucleotide sequence ID" value="NZ_CP010726.1"/>
</dbReference>
<keyword evidence="1" id="KW-0472">Membrane</keyword>
<feature type="transmembrane region" description="Helical" evidence="1">
    <location>
        <begin position="49"/>
        <end position="76"/>
    </location>
</feature>
<proteinExistence type="predicted"/>
<dbReference type="AlphaFoldDB" id="A0A2I7KEW3"/>
<organism evidence="2 3">
    <name type="scientific">Phaeobacter inhibens</name>
    <dbReference type="NCBI Taxonomy" id="221822"/>
    <lineage>
        <taxon>Bacteria</taxon>
        <taxon>Pseudomonadati</taxon>
        <taxon>Pseudomonadota</taxon>
        <taxon>Alphaproteobacteria</taxon>
        <taxon>Rhodobacterales</taxon>
        <taxon>Roseobacteraceae</taxon>
        <taxon>Phaeobacter</taxon>
    </lineage>
</organism>
<name>A0A2I7KEW3_9RHOB</name>
<feature type="transmembrane region" description="Helical" evidence="1">
    <location>
        <begin position="261"/>
        <end position="280"/>
    </location>
</feature>
<keyword evidence="2" id="KW-0614">Plasmid</keyword>